<organism evidence="2 3">
    <name type="scientific">Mastigocoleus testarum BC008</name>
    <dbReference type="NCBI Taxonomy" id="371196"/>
    <lineage>
        <taxon>Bacteria</taxon>
        <taxon>Bacillati</taxon>
        <taxon>Cyanobacteriota</taxon>
        <taxon>Cyanophyceae</taxon>
        <taxon>Nostocales</taxon>
        <taxon>Hapalosiphonaceae</taxon>
        <taxon>Mastigocoleus</taxon>
    </lineage>
</organism>
<evidence type="ECO:0000313" key="3">
    <source>
        <dbReference type="Proteomes" id="UP000053372"/>
    </source>
</evidence>
<sequence length="318" mass="36303">MNPKDTESTEGKRKTKRKSVKKESQDLSQESSQTSQEKKPQPKFIDSSLSSLVKQIEKQSSKQKSKSSVVFARNYCYEVQQIPIKITISETRKLNILEEFILRAAIEFTPPPTTEELAKVLGLDIIFVRSAIERLVKLNCLEASPLKINITPQGEKCYQQGHVFSSPITKLIYAIADPLQAEIELKSDILNSETKVNSETKDLHSLEELVNLETRIPDINQLQIEQIQEAVRDLGLEVELLEDEQAITDFKVVGKPQTCLQSVFVFVLFDKLKGNYTTQVRRKRQILELPSTWLTELEILQKLYLELRDEPSSSVKNP</sequence>
<protein>
    <submittedName>
        <fullName evidence="2">Uncharacterized protein</fullName>
    </submittedName>
</protein>
<evidence type="ECO:0000256" key="1">
    <source>
        <dbReference type="SAM" id="MobiDB-lite"/>
    </source>
</evidence>
<name>A0A0V7ZD60_9CYAN</name>
<keyword evidence="3" id="KW-1185">Reference proteome</keyword>
<proteinExistence type="predicted"/>
<accession>A0A0V7ZD60</accession>
<gene>
    <name evidence="2" type="ORF">BC008_09825</name>
</gene>
<dbReference type="AlphaFoldDB" id="A0A0V7ZD60"/>
<dbReference type="Proteomes" id="UP000053372">
    <property type="component" value="Unassembled WGS sequence"/>
</dbReference>
<dbReference type="OrthoDB" id="436599at2"/>
<dbReference type="RefSeq" id="WP_058184676.1">
    <property type="nucleotide sequence ID" value="NZ_LMTZ01000155.1"/>
</dbReference>
<evidence type="ECO:0000313" key="2">
    <source>
        <dbReference type="EMBL" id="KST62458.1"/>
    </source>
</evidence>
<feature type="compositionally biased region" description="Low complexity" evidence="1">
    <location>
        <begin position="26"/>
        <end position="35"/>
    </location>
</feature>
<reference evidence="2 3" key="1">
    <citation type="journal article" date="2015" name="Genome Announc.">
        <title>Draft Genome of the Euendolithic (true boring) Cyanobacterium Mastigocoleus testarum strain BC008.</title>
        <authorList>
            <person name="Guida B.S."/>
            <person name="Garcia-Pichel F."/>
        </authorList>
    </citation>
    <scope>NUCLEOTIDE SEQUENCE [LARGE SCALE GENOMIC DNA]</scope>
    <source>
        <strain evidence="2 3">BC008</strain>
    </source>
</reference>
<comment type="caution">
    <text evidence="2">The sequence shown here is derived from an EMBL/GenBank/DDBJ whole genome shotgun (WGS) entry which is preliminary data.</text>
</comment>
<feature type="region of interest" description="Disordered" evidence="1">
    <location>
        <begin position="1"/>
        <end position="44"/>
    </location>
</feature>
<dbReference type="EMBL" id="LMTZ01000155">
    <property type="protein sequence ID" value="KST62458.1"/>
    <property type="molecule type" value="Genomic_DNA"/>
</dbReference>
<feature type="compositionally biased region" description="Basic and acidic residues" evidence="1">
    <location>
        <begin position="1"/>
        <end position="12"/>
    </location>
</feature>